<reference evidence="1" key="1">
    <citation type="journal article" date="2021" name="Proc. Natl. Acad. Sci. U.S.A.">
        <title>A Catalog of Tens of Thousands of Viruses from Human Metagenomes Reveals Hidden Associations with Chronic Diseases.</title>
        <authorList>
            <person name="Tisza M.J."/>
            <person name="Buck C.B."/>
        </authorList>
    </citation>
    <scope>NUCLEOTIDE SEQUENCE</scope>
    <source>
        <strain evidence="1">Ctr8v12</strain>
    </source>
</reference>
<evidence type="ECO:0008006" key="2">
    <source>
        <dbReference type="Google" id="ProtNLM"/>
    </source>
</evidence>
<accession>A0A8S5QFG0</accession>
<dbReference type="EMBL" id="BK015649">
    <property type="protein sequence ID" value="DAE18014.1"/>
    <property type="molecule type" value="Genomic_DNA"/>
</dbReference>
<protein>
    <recommendedName>
        <fullName evidence="2">Tail fiber protein</fullName>
    </recommendedName>
</protein>
<name>A0A8S5QFG0_9CAUD</name>
<dbReference type="Pfam" id="PF22337">
    <property type="entry name" value="Phage_fiber_rpt"/>
    <property type="match status" value="3"/>
</dbReference>
<dbReference type="InterPro" id="IPR054500">
    <property type="entry name" value="Phage_fiber_rpt"/>
</dbReference>
<sequence>MMEEQVKEPISSWNMDGADNGDIMPIASGPVGQLFEVYASKSESDAKALASSKPGAMCFATDTHRIVFNGVVYNLVEIINNLTDGSTNKALSAAQGKALKALVDALPTMEEMNNAINSKLGSVYKVMGTKATISDVLALTNAVKGDTWNVTAEFTLGGKKYPAGTNVVCVTNTSASDHNDDNWDALGGTVDLSVFLKAADAAKTYATKSELTSHTGNKSNPHGVTKAQVGLSNVTNDAQVKRSEVVDDYIDVKEVAAGNTVASTNVTKRIITVQEACVPVLLDQIVGGTQTVQQASSTKAGGSLVYLKDMKQLCYRIDGTYYNNWSIADDSNKAKQYAELAGSDGLARKPIEGKVYVMPSAGSFKGVYVCKDGDLVLLSDKTEVINSLTSDRTDAALSAAQGKALKSQVDAKLNKSDVVNSLTSTDTAKALSAAQGKALNDKLTTTTNTANSAKSIADSIKAALTIK</sequence>
<organism evidence="1">
    <name type="scientific">Siphoviridae sp. ctr8v12</name>
    <dbReference type="NCBI Taxonomy" id="2825685"/>
    <lineage>
        <taxon>Viruses</taxon>
        <taxon>Duplodnaviria</taxon>
        <taxon>Heunggongvirae</taxon>
        <taxon>Uroviricota</taxon>
        <taxon>Caudoviricetes</taxon>
    </lineage>
</organism>
<evidence type="ECO:0000313" key="1">
    <source>
        <dbReference type="EMBL" id="DAE18014.1"/>
    </source>
</evidence>
<proteinExistence type="predicted"/>